<keyword evidence="2" id="KW-1185">Reference proteome</keyword>
<dbReference type="AlphaFoldDB" id="A0AAD7N892"/>
<proteinExistence type="predicted"/>
<feature type="non-terminal residue" evidence="1">
    <location>
        <position position="1"/>
    </location>
</feature>
<evidence type="ECO:0000313" key="2">
    <source>
        <dbReference type="Proteomes" id="UP001215598"/>
    </source>
</evidence>
<reference evidence="1" key="1">
    <citation type="submission" date="2023-03" db="EMBL/GenBank/DDBJ databases">
        <title>Massive genome expansion in bonnet fungi (Mycena s.s.) driven by repeated elements and novel gene families across ecological guilds.</title>
        <authorList>
            <consortium name="Lawrence Berkeley National Laboratory"/>
            <person name="Harder C.B."/>
            <person name="Miyauchi S."/>
            <person name="Viragh M."/>
            <person name="Kuo A."/>
            <person name="Thoen E."/>
            <person name="Andreopoulos B."/>
            <person name="Lu D."/>
            <person name="Skrede I."/>
            <person name="Drula E."/>
            <person name="Henrissat B."/>
            <person name="Morin E."/>
            <person name="Kohler A."/>
            <person name="Barry K."/>
            <person name="LaButti K."/>
            <person name="Morin E."/>
            <person name="Salamov A."/>
            <person name="Lipzen A."/>
            <person name="Mereny Z."/>
            <person name="Hegedus B."/>
            <person name="Baldrian P."/>
            <person name="Stursova M."/>
            <person name="Weitz H."/>
            <person name="Taylor A."/>
            <person name="Grigoriev I.V."/>
            <person name="Nagy L.G."/>
            <person name="Martin F."/>
            <person name="Kauserud H."/>
        </authorList>
    </citation>
    <scope>NUCLEOTIDE SEQUENCE</scope>
    <source>
        <strain evidence="1">CBHHK182m</strain>
    </source>
</reference>
<dbReference type="EMBL" id="JARKIB010000069">
    <property type="protein sequence ID" value="KAJ7749467.1"/>
    <property type="molecule type" value="Genomic_DNA"/>
</dbReference>
<evidence type="ECO:0008006" key="3">
    <source>
        <dbReference type="Google" id="ProtNLM"/>
    </source>
</evidence>
<protein>
    <recommendedName>
        <fullName evidence="3">Reverse transcriptase zinc-binding domain-containing protein</fullName>
    </recommendedName>
</protein>
<sequence>RRGTLSNLDRIRFAVEKEFGFRPTDRAVWNSIRSSNIDRLTQNFLWKCLHNTFHVGRFWEHLDNLESLAQCQICRVQDSLEHIMLE</sequence>
<evidence type="ECO:0000313" key="1">
    <source>
        <dbReference type="EMBL" id="KAJ7749467.1"/>
    </source>
</evidence>
<comment type="caution">
    <text evidence="1">The sequence shown here is derived from an EMBL/GenBank/DDBJ whole genome shotgun (WGS) entry which is preliminary data.</text>
</comment>
<accession>A0AAD7N892</accession>
<organism evidence="1 2">
    <name type="scientific">Mycena metata</name>
    <dbReference type="NCBI Taxonomy" id="1033252"/>
    <lineage>
        <taxon>Eukaryota</taxon>
        <taxon>Fungi</taxon>
        <taxon>Dikarya</taxon>
        <taxon>Basidiomycota</taxon>
        <taxon>Agaricomycotina</taxon>
        <taxon>Agaricomycetes</taxon>
        <taxon>Agaricomycetidae</taxon>
        <taxon>Agaricales</taxon>
        <taxon>Marasmiineae</taxon>
        <taxon>Mycenaceae</taxon>
        <taxon>Mycena</taxon>
    </lineage>
</organism>
<dbReference type="Proteomes" id="UP001215598">
    <property type="component" value="Unassembled WGS sequence"/>
</dbReference>
<gene>
    <name evidence="1" type="ORF">B0H16DRAFT_1319320</name>
</gene>
<name>A0AAD7N892_9AGAR</name>